<reference evidence="1" key="1">
    <citation type="submission" date="2018-05" db="EMBL/GenBank/DDBJ databases">
        <authorList>
            <person name="Lanie J.A."/>
            <person name="Ng W.-L."/>
            <person name="Kazmierczak K.M."/>
            <person name="Andrzejewski T.M."/>
            <person name="Davidsen T.M."/>
            <person name="Wayne K.J."/>
            <person name="Tettelin H."/>
            <person name="Glass J.I."/>
            <person name="Rusch D."/>
            <person name="Podicherti R."/>
            <person name="Tsui H.-C.T."/>
            <person name="Winkler M.E."/>
        </authorList>
    </citation>
    <scope>NUCLEOTIDE SEQUENCE</scope>
</reference>
<organism evidence="1">
    <name type="scientific">marine metagenome</name>
    <dbReference type="NCBI Taxonomy" id="408172"/>
    <lineage>
        <taxon>unclassified sequences</taxon>
        <taxon>metagenomes</taxon>
        <taxon>ecological metagenomes</taxon>
    </lineage>
</organism>
<evidence type="ECO:0000313" key="1">
    <source>
        <dbReference type="EMBL" id="SVE37492.1"/>
    </source>
</evidence>
<sequence length="107" mass="12379">MQGANMRKLIKCKYTNESYYAINTINAVEKQALQKILNKWKNIEGDYSLTLLQGLAHYKCDSGIQTDAYSKADVLYLNKNFKQYYDDEGYETDAFYVALAEAKHENN</sequence>
<dbReference type="AlphaFoldDB" id="A0A383CZ45"/>
<name>A0A383CZ45_9ZZZZ</name>
<feature type="non-terminal residue" evidence="1">
    <location>
        <position position="107"/>
    </location>
</feature>
<gene>
    <name evidence="1" type="ORF">METZ01_LOCUS490346</name>
</gene>
<protein>
    <submittedName>
        <fullName evidence="1">Uncharacterized protein</fullName>
    </submittedName>
</protein>
<accession>A0A383CZ45</accession>
<proteinExistence type="predicted"/>
<dbReference type="EMBL" id="UINC01212945">
    <property type="protein sequence ID" value="SVE37492.1"/>
    <property type="molecule type" value="Genomic_DNA"/>
</dbReference>